<name>A0AAV6UUV3_9ARAC</name>
<comment type="caution">
    <text evidence="1">The sequence shown here is derived from an EMBL/GenBank/DDBJ whole genome shotgun (WGS) entry which is preliminary data.</text>
</comment>
<organism evidence="1 2">
    <name type="scientific">Oedothorax gibbosus</name>
    <dbReference type="NCBI Taxonomy" id="931172"/>
    <lineage>
        <taxon>Eukaryota</taxon>
        <taxon>Metazoa</taxon>
        <taxon>Ecdysozoa</taxon>
        <taxon>Arthropoda</taxon>
        <taxon>Chelicerata</taxon>
        <taxon>Arachnida</taxon>
        <taxon>Araneae</taxon>
        <taxon>Araneomorphae</taxon>
        <taxon>Entelegynae</taxon>
        <taxon>Araneoidea</taxon>
        <taxon>Linyphiidae</taxon>
        <taxon>Erigoninae</taxon>
        <taxon>Oedothorax</taxon>
    </lineage>
</organism>
<gene>
    <name evidence="1" type="ORF">JTE90_019246</name>
</gene>
<reference evidence="1 2" key="1">
    <citation type="journal article" date="2022" name="Nat. Ecol. Evol.">
        <title>A masculinizing supergene underlies an exaggerated male reproductive morph in a spider.</title>
        <authorList>
            <person name="Hendrickx F."/>
            <person name="De Corte Z."/>
            <person name="Sonet G."/>
            <person name="Van Belleghem S.M."/>
            <person name="Kostlbacher S."/>
            <person name="Vangestel C."/>
        </authorList>
    </citation>
    <scope>NUCLEOTIDE SEQUENCE [LARGE SCALE GENOMIC DNA]</scope>
    <source>
        <strain evidence="1">W744_W776</strain>
    </source>
</reference>
<evidence type="ECO:0000313" key="1">
    <source>
        <dbReference type="EMBL" id="KAG8187036.1"/>
    </source>
</evidence>
<evidence type="ECO:0000313" key="2">
    <source>
        <dbReference type="Proteomes" id="UP000827092"/>
    </source>
</evidence>
<dbReference type="Proteomes" id="UP000827092">
    <property type="component" value="Unassembled WGS sequence"/>
</dbReference>
<accession>A0AAV6UUV3</accession>
<protein>
    <submittedName>
        <fullName evidence="1">Uncharacterized protein</fullName>
    </submittedName>
</protein>
<keyword evidence="2" id="KW-1185">Reference proteome</keyword>
<sequence length="155" mass="17493">MTRVRFSRVEVQIKEEKHTQQFATEQRRVCKSISLPPKKSGMRRKRVLYLCYRAAAQCENRPSLRHKFTNLDSAHIPDLGSLRPLFMSTEPRGGVLPPPPSSIRTPITLIEGRSFNIPNAFKRSAGSGAQRVGEPKENIALFCAGNRRTPALHPF</sequence>
<dbReference type="EMBL" id="JAFNEN010000281">
    <property type="protein sequence ID" value="KAG8187036.1"/>
    <property type="molecule type" value="Genomic_DNA"/>
</dbReference>
<dbReference type="AlphaFoldDB" id="A0AAV6UUV3"/>
<proteinExistence type="predicted"/>